<dbReference type="EMBL" id="JOKH01000003">
    <property type="protein sequence ID" value="KEQ17332.1"/>
    <property type="molecule type" value="Genomic_DNA"/>
</dbReference>
<gene>
    <name evidence="2" type="ORF">GZ78_16100</name>
</gene>
<dbReference type="OrthoDB" id="6120729at2"/>
<keyword evidence="3" id="KW-1185">Reference proteome</keyword>
<organism evidence="2 3">
    <name type="scientific">Endozoicomonas numazuensis</name>
    <dbReference type="NCBI Taxonomy" id="1137799"/>
    <lineage>
        <taxon>Bacteria</taxon>
        <taxon>Pseudomonadati</taxon>
        <taxon>Pseudomonadota</taxon>
        <taxon>Gammaproteobacteria</taxon>
        <taxon>Oceanospirillales</taxon>
        <taxon>Endozoicomonadaceae</taxon>
        <taxon>Endozoicomonas</taxon>
    </lineage>
</organism>
<evidence type="ECO:0000313" key="3">
    <source>
        <dbReference type="Proteomes" id="UP000028073"/>
    </source>
</evidence>
<dbReference type="InterPro" id="IPR036685">
    <property type="entry name" value="YehU-like_sf"/>
</dbReference>
<sequence>MIIPYQELEKETLNNLIADFVSREGTDNGFDQDQESRIQQVMGLLKSGEVSIVFDPETGSVNIIPAKEAQQFESMIHHS</sequence>
<dbReference type="Gene3D" id="1.10.10.610">
    <property type="entry name" value="YehU-like"/>
    <property type="match status" value="1"/>
</dbReference>
<dbReference type="Pfam" id="PF06794">
    <property type="entry name" value="UPF0270"/>
    <property type="match status" value="1"/>
</dbReference>
<evidence type="ECO:0008006" key="4">
    <source>
        <dbReference type="Google" id="ProtNLM"/>
    </source>
</evidence>
<dbReference type="eggNOG" id="COG3089">
    <property type="taxonomic scope" value="Bacteria"/>
</dbReference>
<accession>A0A081NFV9</accession>
<dbReference type="RefSeq" id="WP_034837501.1">
    <property type="nucleotide sequence ID" value="NZ_JOKH01000003.1"/>
</dbReference>
<dbReference type="AlphaFoldDB" id="A0A081NFV9"/>
<name>A0A081NFV9_9GAMM</name>
<comment type="caution">
    <text evidence="2">The sequence shown here is derived from an EMBL/GenBank/DDBJ whole genome shotgun (WGS) entry which is preliminary data.</text>
</comment>
<reference evidence="2 3" key="1">
    <citation type="submission" date="2014-06" db="EMBL/GenBank/DDBJ databases">
        <title>Whole Genome Sequences of Three Symbiotic Endozoicomonas Bacteria.</title>
        <authorList>
            <person name="Neave M.J."/>
            <person name="Apprill A."/>
            <person name="Voolstra C.R."/>
        </authorList>
    </citation>
    <scope>NUCLEOTIDE SEQUENCE [LARGE SCALE GENOMIC DNA]</scope>
    <source>
        <strain evidence="2 3">DSM 25634</strain>
    </source>
</reference>
<dbReference type="Proteomes" id="UP000028073">
    <property type="component" value="Unassembled WGS sequence"/>
</dbReference>
<dbReference type="SUPFAM" id="SSF118001">
    <property type="entry name" value="YehU-like"/>
    <property type="match status" value="1"/>
</dbReference>
<comment type="similarity">
    <text evidence="1">Belongs to the UPF0270 family.</text>
</comment>
<dbReference type="STRING" id="1137799.GZ78_16100"/>
<evidence type="ECO:0000256" key="1">
    <source>
        <dbReference type="ARBA" id="ARBA00006450"/>
    </source>
</evidence>
<evidence type="ECO:0000313" key="2">
    <source>
        <dbReference type="EMBL" id="KEQ17332.1"/>
    </source>
</evidence>
<protein>
    <recommendedName>
        <fullName evidence="4">YheU family protein</fullName>
    </recommendedName>
</protein>
<proteinExistence type="inferred from homology"/>
<dbReference type="InterPro" id="IPR010648">
    <property type="entry name" value="UPF0270"/>
</dbReference>